<name>A0ABP7F7E7_9MICO</name>
<dbReference type="EMBL" id="BAABAE010000002">
    <property type="protein sequence ID" value="GAA3732579.1"/>
    <property type="molecule type" value="Genomic_DNA"/>
</dbReference>
<comment type="caution">
    <text evidence="2">The sequence shown here is derived from an EMBL/GenBank/DDBJ whole genome shotgun (WGS) entry which is preliminary data.</text>
</comment>
<dbReference type="InterPro" id="IPR032710">
    <property type="entry name" value="NTF2-like_dom_sf"/>
</dbReference>
<sequence length="162" mass="18473">MRAINDMERLLALEDIRRIKAEYFAAIDEKRWDDLEAVFLPDAQFGPFWAAAEPESVQQFVESVRTTFADVHTIHVAFMPIIDLLDADHATGRWSMQDTLSWAPDTFDFRDSAVPGQRGAIGKGVYRDRYQRDADGRWRISFTSLERLSIEAVVDPALAIPV</sequence>
<dbReference type="Proteomes" id="UP001501004">
    <property type="component" value="Unassembled WGS sequence"/>
</dbReference>
<evidence type="ECO:0000313" key="3">
    <source>
        <dbReference type="Proteomes" id="UP001501004"/>
    </source>
</evidence>
<dbReference type="Gene3D" id="3.10.450.50">
    <property type="match status" value="1"/>
</dbReference>
<evidence type="ECO:0000313" key="2">
    <source>
        <dbReference type="EMBL" id="GAA3732579.1"/>
    </source>
</evidence>
<organism evidence="2 3">
    <name type="scientific">Leifsonella bigeumensis</name>
    <dbReference type="NCBI Taxonomy" id="433643"/>
    <lineage>
        <taxon>Bacteria</taxon>
        <taxon>Bacillati</taxon>
        <taxon>Actinomycetota</taxon>
        <taxon>Actinomycetes</taxon>
        <taxon>Micrococcales</taxon>
        <taxon>Microbacteriaceae</taxon>
        <taxon>Leifsonella</taxon>
    </lineage>
</organism>
<gene>
    <name evidence="2" type="ORF">GCM10022239_06210</name>
</gene>
<evidence type="ECO:0000259" key="1">
    <source>
        <dbReference type="Pfam" id="PF13577"/>
    </source>
</evidence>
<dbReference type="SUPFAM" id="SSF54427">
    <property type="entry name" value="NTF2-like"/>
    <property type="match status" value="1"/>
</dbReference>
<protein>
    <submittedName>
        <fullName evidence="2">Nuclear transport factor 2 family protein</fullName>
    </submittedName>
</protein>
<accession>A0ABP7F7E7</accession>
<reference evidence="3" key="1">
    <citation type="journal article" date="2019" name="Int. J. Syst. Evol. Microbiol.">
        <title>The Global Catalogue of Microorganisms (GCM) 10K type strain sequencing project: providing services to taxonomists for standard genome sequencing and annotation.</title>
        <authorList>
            <consortium name="The Broad Institute Genomics Platform"/>
            <consortium name="The Broad Institute Genome Sequencing Center for Infectious Disease"/>
            <person name="Wu L."/>
            <person name="Ma J."/>
        </authorList>
    </citation>
    <scope>NUCLEOTIDE SEQUENCE [LARGE SCALE GENOMIC DNA]</scope>
    <source>
        <strain evidence="3">JCM 16949</strain>
    </source>
</reference>
<feature type="domain" description="SnoaL-like" evidence="1">
    <location>
        <begin position="8"/>
        <end position="141"/>
    </location>
</feature>
<proteinExistence type="predicted"/>
<keyword evidence="3" id="KW-1185">Reference proteome</keyword>
<dbReference type="InterPro" id="IPR037401">
    <property type="entry name" value="SnoaL-like"/>
</dbReference>
<dbReference type="Pfam" id="PF13577">
    <property type="entry name" value="SnoaL_4"/>
    <property type="match status" value="1"/>
</dbReference>